<name>A0A0F9GNS0_9ZZZZ</name>
<dbReference type="InterPro" id="IPR023811">
    <property type="entry name" value="CHP04076"/>
</dbReference>
<dbReference type="NCBIfam" id="TIGR04076">
    <property type="entry name" value="TIGR04076 family protein"/>
    <property type="match status" value="1"/>
</dbReference>
<dbReference type="EMBL" id="LAZR01025701">
    <property type="protein sequence ID" value="KKL71070.1"/>
    <property type="molecule type" value="Genomic_DNA"/>
</dbReference>
<protein>
    <recommendedName>
        <fullName evidence="2">TIGR04076 family protein</fullName>
    </recommendedName>
</protein>
<accession>A0A0F9GNS0</accession>
<gene>
    <name evidence="1" type="ORF">LCGC14_2098600</name>
</gene>
<reference evidence="1" key="1">
    <citation type="journal article" date="2015" name="Nature">
        <title>Complex archaea that bridge the gap between prokaryotes and eukaryotes.</title>
        <authorList>
            <person name="Spang A."/>
            <person name="Saw J.H."/>
            <person name="Jorgensen S.L."/>
            <person name="Zaremba-Niedzwiedzka K."/>
            <person name="Martijn J."/>
            <person name="Lind A.E."/>
            <person name="van Eijk R."/>
            <person name="Schleper C."/>
            <person name="Guy L."/>
            <person name="Ettema T.J."/>
        </authorList>
    </citation>
    <scope>NUCLEOTIDE SEQUENCE</scope>
</reference>
<proteinExistence type="predicted"/>
<evidence type="ECO:0000313" key="1">
    <source>
        <dbReference type="EMBL" id="KKL71070.1"/>
    </source>
</evidence>
<dbReference type="AlphaFoldDB" id="A0A0F9GNS0"/>
<sequence>MVSFRITVVKVFEPKDVIGKDFIRTNGEPIPKCPFLEETQKFLVDEMLTQPEGFCPHAWYGIFKEIWMLRNGNGYPDWTGENTLFATCPDGIRPVCFKIEKLDHK</sequence>
<evidence type="ECO:0008006" key="2">
    <source>
        <dbReference type="Google" id="ProtNLM"/>
    </source>
</evidence>
<organism evidence="1">
    <name type="scientific">marine sediment metagenome</name>
    <dbReference type="NCBI Taxonomy" id="412755"/>
    <lineage>
        <taxon>unclassified sequences</taxon>
        <taxon>metagenomes</taxon>
        <taxon>ecological metagenomes</taxon>
    </lineage>
</organism>
<comment type="caution">
    <text evidence="1">The sequence shown here is derived from an EMBL/GenBank/DDBJ whole genome shotgun (WGS) entry which is preliminary data.</text>
</comment>